<sequence>MRIRIRRPAAALAAALALALLPGATAAGDSPGRPPGTAGTGSGASPGTAAGAEPADSASYIAEGLRENPVWISDQIPRDVPRSAARLFERAAERTGVPTYVVVTAAEGPPGPAGVELLDELRERTGRNGLYVHYDKDAAGGAVRVHGIADLTDAVAERAMLLADLELPYDAGPVLEFDRFTEILASGRAEERAGTAGARVAGHDTPDRLYPSVTDMENRGVVTGTLVTGLPLLVLTTTALVRRRRGTERPASRRRTALVVLGTAGAAGAVAAGCWLLLGTVPPRPVAQPTGPEMAARVERVVEGLERSPLYVDPETAEALAPGDRARLRERIAGMNVPVLVTAVPMQDADESAGDGEVLAHSLHGRIGRDAVYMVADTGSGKVDLASFGVDRAGLESYYLPAVARGLGSYGEEEDTDLAGTLDEVLRYIGTTPQGRPGPPLPPEPPPAPADEDALPSLFAGDFWAGTIFTGPAAALLGIGLVAGALASFDRLRHRTTTPGPLPYARNRPSTGLLRRTARREAALLSELLDGRAVGRSAGGEEGDAAAVRARHFHRLATELLEPSRGDGGDGPLELLCAAVLARAGRAALEEDPRVAVGAAGKAGAKAPGSSAGARPQYEPCRLNPLHGPALRSLRVPTPSGSRRSARVCAACAASPATASANGPRLLLHLPLGPRGRLVPYQEVPGPFTWPGSAVRPDAVAQWAQERLGDAGPTPAEPGAPAVDLHK</sequence>
<feature type="region of interest" description="Disordered" evidence="1">
    <location>
        <begin position="27"/>
        <end position="55"/>
    </location>
</feature>
<keyword evidence="3" id="KW-0732">Signal</keyword>
<comment type="caution">
    <text evidence="4">The sequence shown here is derived from an EMBL/GenBank/DDBJ whole genome shotgun (WGS) entry which is preliminary data.</text>
</comment>
<gene>
    <name evidence="4" type="ORF">GCM10010406_50330</name>
</gene>
<evidence type="ECO:0000256" key="2">
    <source>
        <dbReference type="SAM" id="Phobius"/>
    </source>
</evidence>
<keyword evidence="2" id="KW-0812">Transmembrane</keyword>
<feature type="region of interest" description="Disordered" evidence="1">
    <location>
        <begin position="704"/>
        <end position="727"/>
    </location>
</feature>
<dbReference type="Proteomes" id="UP001501358">
    <property type="component" value="Unassembled WGS sequence"/>
</dbReference>
<evidence type="ECO:0008006" key="6">
    <source>
        <dbReference type="Google" id="ProtNLM"/>
    </source>
</evidence>
<feature type="compositionally biased region" description="Low complexity" evidence="1">
    <location>
        <begin position="710"/>
        <end position="727"/>
    </location>
</feature>
<evidence type="ECO:0000313" key="4">
    <source>
        <dbReference type="EMBL" id="GAA2507698.1"/>
    </source>
</evidence>
<protein>
    <recommendedName>
        <fullName evidence="6">TPM domain-containing protein</fullName>
    </recommendedName>
</protein>
<feature type="compositionally biased region" description="Low complexity" evidence="1">
    <location>
        <begin position="27"/>
        <end position="37"/>
    </location>
</feature>
<feature type="compositionally biased region" description="Low complexity" evidence="1">
    <location>
        <begin position="45"/>
        <end position="55"/>
    </location>
</feature>
<feature type="transmembrane region" description="Helical" evidence="2">
    <location>
        <begin position="257"/>
        <end position="278"/>
    </location>
</feature>
<reference evidence="5" key="1">
    <citation type="journal article" date="2019" name="Int. J. Syst. Evol. Microbiol.">
        <title>The Global Catalogue of Microorganisms (GCM) 10K type strain sequencing project: providing services to taxonomists for standard genome sequencing and annotation.</title>
        <authorList>
            <consortium name="The Broad Institute Genomics Platform"/>
            <consortium name="The Broad Institute Genome Sequencing Center for Infectious Disease"/>
            <person name="Wu L."/>
            <person name="Ma J."/>
        </authorList>
    </citation>
    <scope>NUCLEOTIDE SEQUENCE [LARGE SCALE GENOMIC DNA]</scope>
    <source>
        <strain evidence="5">JCM 6307</strain>
    </source>
</reference>
<accession>A0ABP5ZZD3</accession>
<dbReference type="RefSeq" id="WP_344385643.1">
    <property type="nucleotide sequence ID" value="NZ_BAAATA010000043.1"/>
</dbReference>
<feature type="signal peptide" evidence="3">
    <location>
        <begin position="1"/>
        <end position="26"/>
    </location>
</feature>
<proteinExistence type="predicted"/>
<evidence type="ECO:0000313" key="5">
    <source>
        <dbReference type="Proteomes" id="UP001501358"/>
    </source>
</evidence>
<organism evidence="4 5">
    <name type="scientific">Streptomyces thermolineatus</name>
    <dbReference type="NCBI Taxonomy" id="44033"/>
    <lineage>
        <taxon>Bacteria</taxon>
        <taxon>Bacillati</taxon>
        <taxon>Actinomycetota</taxon>
        <taxon>Actinomycetes</taxon>
        <taxon>Kitasatosporales</taxon>
        <taxon>Streptomycetaceae</taxon>
        <taxon>Streptomyces</taxon>
    </lineage>
</organism>
<keyword evidence="2" id="KW-0472">Membrane</keyword>
<name>A0ABP5ZZD3_9ACTN</name>
<evidence type="ECO:0000256" key="1">
    <source>
        <dbReference type="SAM" id="MobiDB-lite"/>
    </source>
</evidence>
<dbReference type="EMBL" id="BAAATA010000043">
    <property type="protein sequence ID" value="GAA2507698.1"/>
    <property type="molecule type" value="Genomic_DNA"/>
</dbReference>
<feature type="region of interest" description="Disordered" evidence="1">
    <location>
        <begin position="429"/>
        <end position="453"/>
    </location>
</feature>
<feature type="compositionally biased region" description="Pro residues" evidence="1">
    <location>
        <begin position="436"/>
        <end position="449"/>
    </location>
</feature>
<keyword evidence="5" id="KW-1185">Reference proteome</keyword>
<feature type="transmembrane region" description="Helical" evidence="2">
    <location>
        <begin position="463"/>
        <end position="487"/>
    </location>
</feature>
<evidence type="ECO:0000256" key="3">
    <source>
        <dbReference type="SAM" id="SignalP"/>
    </source>
</evidence>
<feature type="chain" id="PRO_5046178128" description="TPM domain-containing protein" evidence="3">
    <location>
        <begin position="27"/>
        <end position="727"/>
    </location>
</feature>
<feature type="transmembrane region" description="Helical" evidence="2">
    <location>
        <begin position="221"/>
        <end position="241"/>
    </location>
</feature>
<keyword evidence="2" id="KW-1133">Transmembrane helix</keyword>